<proteinExistence type="predicted"/>
<protein>
    <submittedName>
        <fullName evidence="1">Uncharacterized protein</fullName>
    </submittedName>
</protein>
<gene>
    <name evidence="1" type="ORF">SAMN05443529_1529</name>
</gene>
<evidence type="ECO:0000313" key="1">
    <source>
        <dbReference type="EMBL" id="SDI57520.1"/>
    </source>
</evidence>
<dbReference type="Proteomes" id="UP000198656">
    <property type="component" value="Unassembled WGS sequence"/>
</dbReference>
<dbReference type="RefSeq" id="WP_176786275.1">
    <property type="nucleotide sequence ID" value="NZ_FNCP01000052.1"/>
</dbReference>
<evidence type="ECO:0000313" key="2">
    <source>
        <dbReference type="Proteomes" id="UP000198656"/>
    </source>
</evidence>
<sequence length="52" mass="6229">MENFLSKVLRAVDELGEAPYDYKKTEENLLKATRKTLEYYEKLKESRKENDT</sequence>
<dbReference type="STRING" id="1121419.SAMN05443529_1529"/>
<accession>A0A1G8LQN3</accession>
<dbReference type="EMBL" id="FNCP01000052">
    <property type="protein sequence ID" value="SDI57520.1"/>
    <property type="molecule type" value="Genomic_DNA"/>
</dbReference>
<dbReference type="AlphaFoldDB" id="A0A1G8LQN3"/>
<reference evidence="2" key="1">
    <citation type="submission" date="2016-10" db="EMBL/GenBank/DDBJ databases">
        <authorList>
            <person name="Varghese N."/>
            <person name="Submissions S."/>
        </authorList>
    </citation>
    <scope>NUCLEOTIDE SEQUENCE [LARGE SCALE GENOMIC DNA]</scope>
    <source>
        <strain evidence="2">DSM 8344</strain>
    </source>
</reference>
<organism evidence="1 2">
    <name type="scientific">Desulfosporosinus hippei DSM 8344</name>
    <dbReference type="NCBI Taxonomy" id="1121419"/>
    <lineage>
        <taxon>Bacteria</taxon>
        <taxon>Bacillati</taxon>
        <taxon>Bacillota</taxon>
        <taxon>Clostridia</taxon>
        <taxon>Eubacteriales</taxon>
        <taxon>Desulfitobacteriaceae</taxon>
        <taxon>Desulfosporosinus</taxon>
    </lineage>
</organism>
<keyword evidence="2" id="KW-1185">Reference proteome</keyword>
<name>A0A1G8LQN3_9FIRM</name>